<keyword evidence="4" id="KW-1015">Disulfide bond</keyword>
<dbReference type="PROSITE" id="PS51352">
    <property type="entry name" value="THIOREDOXIN_2"/>
    <property type="match status" value="1"/>
</dbReference>
<dbReference type="GO" id="GO:0046872">
    <property type="term" value="F:metal ion binding"/>
    <property type="evidence" value="ECO:0007669"/>
    <property type="project" value="UniProtKB-KW"/>
</dbReference>
<dbReference type="STRING" id="576118.SAMN05216216_101242"/>
<comment type="similarity">
    <text evidence="1">Belongs to the SCO1/2 family.</text>
</comment>
<protein>
    <submittedName>
        <fullName evidence="7">Protein SCO1/2</fullName>
    </submittedName>
</protein>
<gene>
    <name evidence="7" type="ORF">SAMN05216216_101242</name>
</gene>
<feature type="signal peptide" evidence="5">
    <location>
        <begin position="1"/>
        <end position="22"/>
    </location>
</feature>
<feature type="binding site" evidence="3">
    <location>
        <position position="70"/>
    </location>
    <ligand>
        <name>Cu cation</name>
        <dbReference type="ChEBI" id="CHEBI:23378"/>
    </ligand>
</feature>
<feature type="binding site" evidence="3">
    <location>
        <position position="74"/>
    </location>
    <ligand>
        <name>Cu cation</name>
        <dbReference type="ChEBI" id="CHEBI:23378"/>
    </ligand>
</feature>
<name>A0A1G9AHE8_9BACL</name>
<evidence type="ECO:0000256" key="4">
    <source>
        <dbReference type="PIRSR" id="PIRSR603782-2"/>
    </source>
</evidence>
<accession>A0A1G9AHE8</accession>
<dbReference type="SUPFAM" id="SSF52833">
    <property type="entry name" value="Thioredoxin-like"/>
    <property type="match status" value="1"/>
</dbReference>
<evidence type="ECO:0000256" key="5">
    <source>
        <dbReference type="SAM" id="SignalP"/>
    </source>
</evidence>
<dbReference type="AlphaFoldDB" id="A0A1G9AHE8"/>
<reference evidence="8" key="1">
    <citation type="submission" date="2016-10" db="EMBL/GenBank/DDBJ databases">
        <authorList>
            <person name="Varghese N."/>
            <person name="Submissions S."/>
        </authorList>
    </citation>
    <scope>NUCLEOTIDE SEQUENCE [LARGE SCALE GENOMIC DNA]</scope>
    <source>
        <strain evidence="8">CGMCC 1.8895</strain>
    </source>
</reference>
<proteinExistence type="inferred from homology"/>
<feature type="domain" description="Thioredoxin" evidence="6">
    <location>
        <begin position="32"/>
        <end position="204"/>
    </location>
</feature>
<evidence type="ECO:0000259" key="6">
    <source>
        <dbReference type="PROSITE" id="PS51352"/>
    </source>
</evidence>
<keyword evidence="2 3" id="KW-0186">Copper</keyword>
<evidence type="ECO:0000256" key="2">
    <source>
        <dbReference type="ARBA" id="ARBA00023008"/>
    </source>
</evidence>
<dbReference type="InterPro" id="IPR003782">
    <property type="entry name" value="SCO1/SenC"/>
</dbReference>
<dbReference type="InterPro" id="IPR036249">
    <property type="entry name" value="Thioredoxin-like_sf"/>
</dbReference>
<dbReference type="Gene3D" id="3.40.30.10">
    <property type="entry name" value="Glutaredoxin"/>
    <property type="match status" value="1"/>
</dbReference>
<dbReference type="Pfam" id="PF02630">
    <property type="entry name" value="SCO1-SenC"/>
    <property type="match status" value="1"/>
</dbReference>
<dbReference type="PANTHER" id="PTHR12151">
    <property type="entry name" value="ELECTRON TRANSPORT PROTIN SCO1/SENC FAMILY MEMBER"/>
    <property type="match status" value="1"/>
</dbReference>
<evidence type="ECO:0000313" key="7">
    <source>
        <dbReference type="EMBL" id="SDK25980.1"/>
    </source>
</evidence>
<dbReference type="Proteomes" id="UP000199008">
    <property type="component" value="Unassembled WGS sequence"/>
</dbReference>
<feature type="chain" id="PRO_5038883648" evidence="5">
    <location>
        <begin position="23"/>
        <end position="211"/>
    </location>
</feature>
<dbReference type="InterPro" id="IPR013766">
    <property type="entry name" value="Thioredoxin_domain"/>
</dbReference>
<evidence type="ECO:0000313" key="8">
    <source>
        <dbReference type="Proteomes" id="UP000199008"/>
    </source>
</evidence>
<organism evidence="7 8">
    <name type="scientific">Lacicoccus qingdaonensis</name>
    <dbReference type="NCBI Taxonomy" id="576118"/>
    <lineage>
        <taxon>Bacteria</taxon>
        <taxon>Bacillati</taxon>
        <taxon>Bacillota</taxon>
        <taxon>Bacilli</taxon>
        <taxon>Bacillales</taxon>
        <taxon>Salinicoccaceae</taxon>
        <taxon>Lacicoccus</taxon>
    </lineage>
</organism>
<dbReference type="PROSITE" id="PS51257">
    <property type="entry name" value="PROKAR_LIPOPROTEIN"/>
    <property type="match status" value="1"/>
</dbReference>
<feature type="binding site" evidence="3">
    <location>
        <position position="163"/>
    </location>
    <ligand>
        <name>Cu cation</name>
        <dbReference type="ChEBI" id="CHEBI:23378"/>
    </ligand>
</feature>
<sequence>MEGVILKKFILFSLFSVVFLSACSDSEVETMSQFGNEIQEYSVTNQNDETVTDEDMEGKVWLLDFIFTNCATVCPPMTANMTHLTQELEDQGIDDYGVLSFSVDPERDTPEALSQYISYYEVPEDTEWHLVTGYDHDFIRSFAEKNFKTIVAPAPQGSDQVTHATSFYLIDSEGTIRKSYPGLDQGDKGFPVEEIVDDVDSLTAEIDNNEQ</sequence>
<dbReference type="PANTHER" id="PTHR12151:SF25">
    <property type="entry name" value="LINALOOL DEHYDRATASE_ISOMERASE DOMAIN-CONTAINING PROTEIN"/>
    <property type="match status" value="1"/>
</dbReference>
<keyword evidence="3" id="KW-0479">Metal-binding</keyword>
<evidence type="ECO:0000256" key="3">
    <source>
        <dbReference type="PIRSR" id="PIRSR603782-1"/>
    </source>
</evidence>
<dbReference type="EMBL" id="FNFY01000001">
    <property type="protein sequence ID" value="SDK25980.1"/>
    <property type="molecule type" value="Genomic_DNA"/>
</dbReference>
<keyword evidence="5" id="KW-0732">Signal</keyword>
<evidence type="ECO:0000256" key="1">
    <source>
        <dbReference type="ARBA" id="ARBA00010996"/>
    </source>
</evidence>
<feature type="disulfide bond" description="Redox-active" evidence="4">
    <location>
        <begin position="70"/>
        <end position="74"/>
    </location>
</feature>
<dbReference type="CDD" id="cd02968">
    <property type="entry name" value="SCO"/>
    <property type="match status" value="1"/>
</dbReference>
<dbReference type="OrthoDB" id="9811998at2"/>
<keyword evidence="8" id="KW-1185">Reference proteome</keyword>